<evidence type="ECO:0000256" key="1">
    <source>
        <dbReference type="SAM" id="MobiDB-lite"/>
    </source>
</evidence>
<dbReference type="EMBL" id="FQNC01000015">
    <property type="protein sequence ID" value="SGY18001.1"/>
    <property type="molecule type" value="Genomic_DNA"/>
</dbReference>
<evidence type="ECO:0000256" key="2">
    <source>
        <dbReference type="SAM" id="SignalP"/>
    </source>
</evidence>
<proteinExistence type="predicted"/>
<keyword evidence="2" id="KW-0732">Signal</keyword>
<evidence type="ECO:0000313" key="3">
    <source>
        <dbReference type="EMBL" id="SGY18001.1"/>
    </source>
</evidence>
<organism evidence="3 4">
    <name type="scientific">Microbotryum silenes-dioicae</name>
    <dbReference type="NCBI Taxonomy" id="796604"/>
    <lineage>
        <taxon>Eukaryota</taxon>
        <taxon>Fungi</taxon>
        <taxon>Dikarya</taxon>
        <taxon>Basidiomycota</taxon>
        <taxon>Pucciniomycotina</taxon>
        <taxon>Microbotryomycetes</taxon>
        <taxon>Microbotryales</taxon>
        <taxon>Microbotryaceae</taxon>
        <taxon>Microbotryum</taxon>
    </lineage>
</organism>
<name>A0A2X0LXD8_9BASI</name>
<evidence type="ECO:0000313" key="4">
    <source>
        <dbReference type="Proteomes" id="UP000249464"/>
    </source>
</evidence>
<feature type="compositionally biased region" description="Basic and acidic residues" evidence="1">
    <location>
        <begin position="182"/>
        <end position="210"/>
    </location>
</feature>
<feature type="compositionally biased region" description="Polar residues" evidence="1">
    <location>
        <begin position="78"/>
        <end position="100"/>
    </location>
</feature>
<accession>A0A2X0LXD8</accession>
<feature type="compositionally biased region" description="Basic and acidic residues" evidence="1">
    <location>
        <begin position="149"/>
        <end position="167"/>
    </location>
</feature>
<feature type="chain" id="PRO_5016155055" evidence="2">
    <location>
        <begin position="20"/>
        <end position="217"/>
    </location>
</feature>
<reference evidence="3 4" key="1">
    <citation type="submission" date="2016-11" db="EMBL/GenBank/DDBJ databases">
        <authorList>
            <person name="Jaros S."/>
            <person name="Januszkiewicz K."/>
            <person name="Wedrychowicz H."/>
        </authorList>
    </citation>
    <scope>NUCLEOTIDE SEQUENCE [LARGE SCALE GENOMIC DNA]</scope>
</reference>
<feature type="region of interest" description="Disordered" evidence="1">
    <location>
        <begin position="70"/>
        <end position="102"/>
    </location>
</feature>
<feature type="signal peptide" evidence="2">
    <location>
        <begin position="1"/>
        <end position="19"/>
    </location>
</feature>
<gene>
    <name evidence="3" type="primary">BQ5605_C015g07949</name>
    <name evidence="3" type="ORF">BQ5605_C015G07949</name>
</gene>
<feature type="region of interest" description="Disordered" evidence="1">
    <location>
        <begin position="120"/>
        <end position="217"/>
    </location>
</feature>
<protein>
    <submittedName>
        <fullName evidence="3">BQ5605_C015g07949 protein</fullName>
    </submittedName>
</protein>
<sequence>MLMLKSLSVLIVAASAAHALQSPAAASNLGERGLTDGTTGIIDNLPGLPGLGDLLGGGGKTTTGKVKRELDDFVPDPNSATHVESRPGTNSALNDVTSDHNVLPQDAGLESLIPGLHKRQDEDDVDQDEDDVDSNSDLDAGAEVDADFDLVRRGYRKASEVKSKVNEPKPATFVKKSKKHPKTADREHGKKHDGVHKKPDEEHKKHDEVPKKHHPVA</sequence>
<dbReference type="Proteomes" id="UP000249464">
    <property type="component" value="Unassembled WGS sequence"/>
</dbReference>
<dbReference type="AlphaFoldDB" id="A0A2X0LXD8"/>
<feature type="compositionally biased region" description="Acidic residues" evidence="1">
    <location>
        <begin position="122"/>
        <end position="148"/>
    </location>
</feature>
<keyword evidence="4" id="KW-1185">Reference proteome</keyword>